<dbReference type="AlphaFoldDB" id="A0A8C3YEF5"/>
<reference evidence="3" key="1">
    <citation type="submission" date="2025-08" db="UniProtKB">
        <authorList>
            <consortium name="Ensembl"/>
        </authorList>
    </citation>
    <scope>IDENTIFICATION</scope>
</reference>
<feature type="compositionally biased region" description="Pro residues" evidence="1">
    <location>
        <begin position="192"/>
        <end position="202"/>
    </location>
</feature>
<evidence type="ECO:0000256" key="1">
    <source>
        <dbReference type="SAM" id="MobiDB-lite"/>
    </source>
</evidence>
<reference evidence="3" key="2">
    <citation type="submission" date="2025-09" db="UniProtKB">
        <authorList>
            <consortium name="Ensembl"/>
        </authorList>
    </citation>
    <scope>IDENTIFICATION</scope>
</reference>
<organism evidence="3 4">
    <name type="scientific">Catagonus wagneri</name>
    <name type="common">Chacoan peccary</name>
    <dbReference type="NCBI Taxonomy" id="51154"/>
    <lineage>
        <taxon>Eukaryota</taxon>
        <taxon>Metazoa</taxon>
        <taxon>Chordata</taxon>
        <taxon>Craniata</taxon>
        <taxon>Vertebrata</taxon>
        <taxon>Euteleostomi</taxon>
        <taxon>Mammalia</taxon>
        <taxon>Eutheria</taxon>
        <taxon>Laurasiatheria</taxon>
        <taxon>Artiodactyla</taxon>
        <taxon>Suina</taxon>
        <taxon>Tayassuidae</taxon>
        <taxon>Catagonus</taxon>
    </lineage>
</organism>
<evidence type="ECO:0000313" key="4">
    <source>
        <dbReference type="Proteomes" id="UP000694540"/>
    </source>
</evidence>
<keyword evidence="2" id="KW-0472">Membrane</keyword>
<protein>
    <submittedName>
        <fullName evidence="3">Uncharacterized protein</fullName>
    </submittedName>
</protein>
<proteinExistence type="predicted"/>
<feature type="transmembrane region" description="Helical" evidence="2">
    <location>
        <begin position="44"/>
        <end position="64"/>
    </location>
</feature>
<keyword evidence="2" id="KW-0812">Transmembrane</keyword>
<feature type="region of interest" description="Disordered" evidence="1">
    <location>
        <begin position="179"/>
        <end position="202"/>
    </location>
</feature>
<dbReference type="Ensembl" id="ENSCWAT00000009430.1">
    <property type="protein sequence ID" value="ENSCWAP00000008677.1"/>
    <property type="gene ID" value="ENSCWAG00000006705.1"/>
</dbReference>
<dbReference type="GeneTree" id="ENSGT00940000162744"/>
<sequence>MKLSMLCTVLAQLNAMKSQSQKTRWKMIVHDLKDTTGPTSLLGLTWGFAVFCFGTYKLTFFSWLRLPHFSVSLREKGHGREQWQLRFCCRWFRVCDLHHSSRQRRVLNPLSEARDRTRNLMVPSHIRFHCATMGTPNFIFFNTGDFDEDPNCFPSLSCAVVPNCVRRRMLPAEIKMNSIHKDFSSKSQQRSLPPPPPDGGRR</sequence>
<dbReference type="Proteomes" id="UP000694540">
    <property type="component" value="Unplaced"/>
</dbReference>
<keyword evidence="2" id="KW-1133">Transmembrane helix</keyword>
<evidence type="ECO:0000313" key="3">
    <source>
        <dbReference type="Ensembl" id="ENSCWAP00000008677.1"/>
    </source>
</evidence>
<evidence type="ECO:0000256" key="2">
    <source>
        <dbReference type="SAM" id="Phobius"/>
    </source>
</evidence>
<name>A0A8C3YEF5_9CETA</name>
<keyword evidence="4" id="KW-1185">Reference proteome</keyword>
<accession>A0A8C3YEF5</accession>